<evidence type="ECO:0000259" key="7">
    <source>
        <dbReference type="Pfam" id="PF02687"/>
    </source>
</evidence>
<dbReference type="Proteomes" id="UP000261174">
    <property type="component" value="Unassembled WGS sequence"/>
</dbReference>
<dbReference type="Pfam" id="PF02687">
    <property type="entry name" value="FtsX"/>
    <property type="match status" value="2"/>
</dbReference>
<feature type="transmembrane region" description="Helical" evidence="6">
    <location>
        <begin position="21"/>
        <end position="41"/>
    </location>
</feature>
<protein>
    <submittedName>
        <fullName evidence="9">ABC transporter permease</fullName>
    </submittedName>
</protein>
<dbReference type="EMBL" id="QTJV01000002">
    <property type="protein sequence ID" value="RFM35748.1"/>
    <property type="molecule type" value="Genomic_DNA"/>
</dbReference>
<proteinExistence type="predicted"/>
<evidence type="ECO:0000256" key="2">
    <source>
        <dbReference type="ARBA" id="ARBA00022475"/>
    </source>
</evidence>
<evidence type="ECO:0000313" key="9">
    <source>
        <dbReference type="EMBL" id="RFM35748.1"/>
    </source>
</evidence>
<reference evidence="9 10" key="1">
    <citation type="submission" date="2018-08" db="EMBL/GenBank/DDBJ databases">
        <title>Chitinophaga sp. K20C18050901, a novel bacterium isolated from forest soil.</title>
        <authorList>
            <person name="Wang C."/>
        </authorList>
    </citation>
    <scope>NUCLEOTIDE SEQUENCE [LARGE SCALE GENOMIC DNA]</scope>
    <source>
        <strain evidence="9 10">K20C18050901</strain>
    </source>
</reference>
<feature type="transmembrane region" description="Helical" evidence="6">
    <location>
        <begin position="763"/>
        <end position="783"/>
    </location>
</feature>
<dbReference type="Pfam" id="PF12704">
    <property type="entry name" value="MacB_PCD"/>
    <property type="match status" value="1"/>
</dbReference>
<evidence type="ECO:0000256" key="3">
    <source>
        <dbReference type="ARBA" id="ARBA00022692"/>
    </source>
</evidence>
<dbReference type="OrthoDB" id="8740261at2"/>
<evidence type="ECO:0000256" key="5">
    <source>
        <dbReference type="ARBA" id="ARBA00023136"/>
    </source>
</evidence>
<evidence type="ECO:0000256" key="4">
    <source>
        <dbReference type="ARBA" id="ARBA00022989"/>
    </source>
</evidence>
<evidence type="ECO:0000313" key="10">
    <source>
        <dbReference type="Proteomes" id="UP000261174"/>
    </source>
</evidence>
<comment type="subcellular location">
    <subcellularLocation>
        <location evidence="1">Cell membrane</location>
        <topology evidence="1">Multi-pass membrane protein</topology>
    </subcellularLocation>
</comment>
<evidence type="ECO:0000259" key="8">
    <source>
        <dbReference type="Pfam" id="PF12704"/>
    </source>
</evidence>
<dbReference type="PANTHER" id="PTHR30572">
    <property type="entry name" value="MEMBRANE COMPONENT OF TRANSPORTER-RELATED"/>
    <property type="match status" value="1"/>
</dbReference>
<keyword evidence="4 6" id="KW-1133">Transmembrane helix</keyword>
<dbReference type="AlphaFoldDB" id="A0A3E1P6U5"/>
<dbReference type="InterPro" id="IPR050250">
    <property type="entry name" value="Macrolide_Exporter_MacB"/>
</dbReference>
<evidence type="ECO:0000256" key="6">
    <source>
        <dbReference type="SAM" id="Phobius"/>
    </source>
</evidence>
<keyword evidence="10" id="KW-1185">Reference proteome</keyword>
<feature type="transmembrane region" description="Helical" evidence="6">
    <location>
        <begin position="332"/>
        <end position="362"/>
    </location>
</feature>
<comment type="caution">
    <text evidence="9">The sequence shown here is derived from an EMBL/GenBank/DDBJ whole genome shotgun (WGS) entry which is preliminary data.</text>
</comment>
<feature type="transmembrane region" description="Helical" evidence="6">
    <location>
        <begin position="286"/>
        <end position="305"/>
    </location>
</feature>
<feature type="domain" description="MacB-like periplasmic core" evidence="8">
    <location>
        <begin position="20"/>
        <end position="241"/>
    </location>
</feature>
<feature type="transmembrane region" description="Helical" evidence="6">
    <location>
        <begin position="677"/>
        <end position="701"/>
    </location>
</feature>
<dbReference type="RefSeq" id="WP_116853232.1">
    <property type="nucleotide sequence ID" value="NZ_QTJV01000002.1"/>
</dbReference>
<feature type="transmembrane region" description="Helical" evidence="6">
    <location>
        <begin position="729"/>
        <end position="748"/>
    </location>
</feature>
<name>A0A3E1P6U5_9BACT</name>
<feature type="domain" description="ABC3 transporter permease C-terminal" evidence="7">
    <location>
        <begin position="291"/>
        <end position="405"/>
    </location>
</feature>
<gene>
    <name evidence="9" type="ORF">DXN04_10285</name>
</gene>
<dbReference type="PANTHER" id="PTHR30572:SF18">
    <property type="entry name" value="ABC-TYPE MACROLIDE FAMILY EXPORT SYSTEM PERMEASE COMPONENT 2"/>
    <property type="match status" value="1"/>
</dbReference>
<dbReference type="InterPro" id="IPR003838">
    <property type="entry name" value="ABC3_permease_C"/>
</dbReference>
<organism evidence="9 10">
    <name type="scientific">Chitinophaga silvisoli</name>
    <dbReference type="NCBI Taxonomy" id="2291814"/>
    <lineage>
        <taxon>Bacteria</taxon>
        <taxon>Pseudomonadati</taxon>
        <taxon>Bacteroidota</taxon>
        <taxon>Chitinophagia</taxon>
        <taxon>Chitinophagales</taxon>
        <taxon>Chitinophagaceae</taxon>
        <taxon>Chitinophaga</taxon>
    </lineage>
</organism>
<feature type="transmembrane region" description="Helical" evidence="6">
    <location>
        <begin position="428"/>
        <end position="448"/>
    </location>
</feature>
<keyword evidence="3 6" id="KW-0812">Transmembrane</keyword>
<evidence type="ECO:0000256" key="1">
    <source>
        <dbReference type="ARBA" id="ARBA00004651"/>
    </source>
</evidence>
<dbReference type="InterPro" id="IPR025857">
    <property type="entry name" value="MacB_PCD"/>
</dbReference>
<dbReference type="PROSITE" id="PS51257">
    <property type="entry name" value="PROKAR_LIPOPROTEIN"/>
    <property type="match status" value="1"/>
</dbReference>
<dbReference type="GO" id="GO:0022857">
    <property type="term" value="F:transmembrane transporter activity"/>
    <property type="evidence" value="ECO:0007669"/>
    <property type="project" value="TreeGrafter"/>
</dbReference>
<feature type="domain" description="ABC3 transporter permease C-terminal" evidence="7">
    <location>
        <begin position="680"/>
        <end position="789"/>
    </location>
</feature>
<feature type="transmembrane region" description="Helical" evidence="6">
    <location>
        <begin position="382"/>
        <end position="407"/>
    </location>
</feature>
<accession>A0A3E1P6U5</accession>
<sequence>MLKHYFRVALRHLRRQQIITVINILGLAIGMACCMLIVLFVRNEYGFDNFHPNGRNIYRVTNSFTKAGETNYGSNTQWPVGPYLKNEISDIKESVRVMNAGTALYTYQDKQYVDPLAYADAGFFSMFNFPLVKGNAQTALQEPYTMVITEKIAKKYFGNDDPIGKILKVDNQFDCRVTAVVKDLPLNTDVGKEILLSYATVEQLIKKGGGSMEQWYNFNDNTTYIQLPEGVSLHKMESQLQGFVDRHIKRIASSLGEVFGLDLQPLANIHLHPYGDKNKQDNTHLLYIYIAIAIFIILIACFNFMNLVTARANERAIEVGVRKVMGSERRQLIIQFVSEAVLLTSLSFVLAIFLALLFMPWFDKITGKEFGLFTLGNIPFLGYLFGMSVIVGLLSGSYPALYLSGLLPVAVLKGGFKTSGSRVWIRKTLVIAQFSIAIILIVATIVVYSQLRFWQNKYLGFDKDRLVNVNITSGSAEKNYKVIKEDLLRQPGVLHVTVSNTAMGRYVGSVNPVVKEGDSEDKSIVTSVIMGDFDLLKTLDIKLTKGRDFSPGFSTDSNNAFIVNEAMVKAMNLHDPIGQRIKWLPGFTERKGEIIGVAKDFNYSTLTVPVSPAIYIVRNDGFSVMSIRLAKGGDLTKQVADVETVWKKYVTDYPFTYSFVSDDLAHQYVNQDRLASLFGTFSMLAILIACMGLFGLSILIARQRTKEIGIRKVLGASTTNITRLLSQDFMQLVMVSLMIAVPVSWYLMNKWLQDFAYRINVEWWMFLTAGIMAMIIALVTISFQSVKAALTNPVKSLRTE</sequence>
<dbReference type="GO" id="GO:0005886">
    <property type="term" value="C:plasma membrane"/>
    <property type="evidence" value="ECO:0007669"/>
    <property type="project" value="UniProtKB-SubCell"/>
</dbReference>
<keyword evidence="5 6" id="KW-0472">Membrane</keyword>
<keyword evidence="2" id="KW-1003">Cell membrane</keyword>